<evidence type="ECO:0000256" key="2">
    <source>
        <dbReference type="ARBA" id="ARBA00022801"/>
    </source>
</evidence>
<reference evidence="5 6" key="1">
    <citation type="submission" date="2018-09" db="EMBL/GenBank/DDBJ databases">
        <title>Paenibacillus SK2017-BO5.</title>
        <authorList>
            <person name="Piskunova J.V."/>
            <person name="Dubiley S.A."/>
            <person name="Severinov K.V."/>
        </authorList>
    </citation>
    <scope>NUCLEOTIDE SEQUENCE [LARGE SCALE GENOMIC DNA]</scope>
    <source>
        <strain evidence="5 6">BO5</strain>
    </source>
</reference>
<evidence type="ECO:0000313" key="6">
    <source>
        <dbReference type="Proteomes" id="UP000266177"/>
    </source>
</evidence>
<dbReference type="GO" id="GO:0009313">
    <property type="term" value="P:oligosaccharide catabolic process"/>
    <property type="evidence" value="ECO:0007669"/>
    <property type="project" value="TreeGrafter"/>
</dbReference>
<dbReference type="RefSeq" id="WP_119790589.1">
    <property type="nucleotide sequence ID" value="NZ_QYZD01000001.1"/>
</dbReference>
<dbReference type="CDD" id="cd11333">
    <property type="entry name" value="AmyAc_SI_OligoGlu_DGase"/>
    <property type="match status" value="1"/>
</dbReference>
<dbReference type="Proteomes" id="UP000266177">
    <property type="component" value="Unassembled WGS sequence"/>
</dbReference>
<evidence type="ECO:0000259" key="4">
    <source>
        <dbReference type="SMART" id="SM00642"/>
    </source>
</evidence>
<keyword evidence="3" id="KW-0326">Glycosidase</keyword>
<keyword evidence="2" id="KW-0378">Hydrolase</keyword>
<feature type="domain" description="Glycosyl hydrolase family 13 catalytic" evidence="4">
    <location>
        <begin position="13"/>
        <end position="407"/>
    </location>
</feature>
<dbReference type="FunFam" id="3.90.400.10:FF:000002">
    <property type="entry name" value="Sucrose isomerase"/>
    <property type="match status" value="1"/>
</dbReference>
<comment type="caution">
    <text evidence="5">The sequence shown here is derived from an EMBL/GenBank/DDBJ whole genome shotgun (WGS) entry which is preliminary data.</text>
</comment>
<dbReference type="Pfam" id="PF00128">
    <property type="entry name" value="Alpha-amylase"/>
    <property type="match status" value="1"/>
</dbReference>
<comment type="similarity">
    <text evidence="1">Belongs to the glycosyl hydrolase 13 family.</text>
</comment>
<name>A0A3A3H5D4_PANTH</name>
<accession>A0A3A3H5D4</accession>
<dbReference type="AlphaFoldDB" id="A0A3A3H5D4"/>
<protein>
    <submittedName>
        <fullName evidence="5">Alpha-glucosidase</fullName>
    </submittedName>
</protein>
<dbReference type="PANTHER" id="PTHR10357:SF179">
    <property type="entry name" value="NEUTRAL AND BASIC AMINO ACID TRANSPORT PROTEIN RBAT"/>
    <property type="match status" value="1"/>
</dbReference>
<dbReference type="SUPFAM" id="SSF51445">
    <property type="entry name" value="(Trans)glycosidases"/>
    <property type="match status" value="1"/>
</dbReference>
<dbReference type="SMART" id="SM00642">
    <property type="entry name" value="Aamy"/>
    <property type="match status" value="1"/>
</dbReference>
<dbReference type="InterPro" id="IPR017853">
    <property type="entry name" value="GH"/>
</dbReference>
<sequence>MEAPWWQSAVFYEIYMPSFCDGNGDGIGDFAGIASKLDELAKLGVNGLWLTPFYLSPKVDNGYDIADYTAIDPDYGTMEEFEAFIREAHARDIRVIVDLVLNHTSSEHRWFRESRSSRSNPKRDWYIWKDPVNGGPPNNWESFFGGTAWEFDEATGQYYYHAFAKEQVDLNWTHPEVRAAMKGVMDFWLDRGIDGFRLDVINFLKVSGAFPDNPYDAETGEQQHVHDKDQEGILEAIAELSAHAHERQGTFMVGEVGSEDMDVLRRYSGTGLLDVVFNFNLGSQETFSLERLYEELKKMEEAHASDQLPTLFFSSHDMPRHISRFGEGKTELEERRAKLIAALMLTAKGVPFLYYGEEIGMRDFVAEKIEEMRDVQGLTAYRLALAEGAAPEEALERALAKSRDKSRTPMQWTDETYGGFSDASPWIGMGPRHEVLNVRTQQREPDSIYSFYRQLIALRRSYPSLHSGDYARLERQGDVLFYVKQAAGEEVLVALNFGTEPYALPVVSLLAGTFRFALSSHGEPSESNESFILGPQEAAIWISENSSVKETCHT</sequence>
<dbReference type="GO" id="GO:0004556">
    <property type="term" value="F:alpha-amylase activity"/>
    <property type="evidence" value="ECO:0007669"/>
    <property type="project" value="TreeGrafter"/>
</dbReference>
<dbReference type="OrthoDB" id="9805159at2"/>
<dbReference type="Gene3D" id="3.90.400.10">
    <property type="entry name" value="Oligo-1,6-glucosidase, Domain 2"/>
    <property type="match status" value="1"/>
</dbReference>
<proteinExistence type="inferred from homology"/>
<dbReference type="EMBL" id="QYZD01000001">
    <property type="protein sequence ID" value="RJG26923.1"/>
    <property type="molecule type" value="Genomic_DNA"/>
</dbReference>
<dbReference type="PANTHER" id="PTHR10357">
    <property type="entry name" value="ALPHA-AMYLASE FAMILY MEMBER"/>
    <property type="match status" value="1"/>
</dbReference>
<evidence type="ECO:0000256" key="1">
    <source>
        <dbReference type="ARBA" id="ARBA00008061"/>
    </source>
</evidence>
<dbReference type="InterPro" id="IPR045857">
    <property type="entry name" value="O16G_dom_2"/>
</dbReference>
<evidence type="ECO:0000313" key="5">
    <source>
        <dbReference type="EMBL" id="RJG26923.1"/>
    </source>
</evidence>
<dbReference type="Gene3D" id="3.20.20.80">
    <property type="entry name" value="Glycosidases"/>
    <property type="match status" value="1"/>
</dbReference>
<dbReference type="SUPFAM" id="SSF51011">
    <property type="entry name" value="Glycosyl hydrolase domain"/>
    <property type="match status" value="1"/>
</dbReference>
<gene>
    <name evidence="5" type="ORF">DQX05_02600</name>
</gene>
<evidence type="ECO:0000256" key="3">
    <source>
        <dbReference type="ARBA" id="ARBA00023295"/>
    </source>
</evidence>
<organism evidence="5 6">
    <name type="scientific">Paenibacillus thiaminolyticus</name>
    <name type="common">Bacillus thiaminolyticus</name>
    <dbReference type="NCBI Taxonomy" id="49283"/>
    <lineage>
        <taxon>Bacteria</taxon>
        <taxon>Bacillati</taxon>
        <taxon>Bacillota</taxon>
        <taxon>Bacilli</taxon>
        <taxon>Bacillales</taxon>
        <taxon>Paenibacillaceae</taxon>
        <taxon>Paenibacillus</taxon>
    </lineage>
</organism>
<dbReference type="InterPro" id="IPR006047">
    <property type="entry name" value="GH13_cat_dom"/>
</dbReference>